<dbReference type="Proteomes" id="UP001368654">
    <property type="component" value="Unassembled WGS sequence"/>
</dbReference>
<dbReference type="RefSeq" id="WP_337337541.1">
    <property type="nucleotide sequence ID" value="NZ_JBBDGL010000001.1"/>
</dbReference>
<reference evidence="1 2" key="1">
    <citation type="submission" date="2024-02" db="EMBL/GenBank/DDBJ databases">
        <authorList>
            <person name="Saticioglu I.B."/>
        </authorList>
    </citation>
    <scope>NUCLEOTIDE SEQUENCE [LARGE SCALE GENOMIC DNA]</scope>
    <source>
        <strain evidence="1 2">Mu-86</strain>
    </source>
</reference>
<comment type="caution">
    <text evidence="1">The sequence shown here is derived from an EMBL/GenBank/DDBJ whole genome shotgun (WGS) entry which is preliminary data.</text>
</comment>
<proteinExistence type="predicted"/>
<gene>
    <name evidence="1" type="ORF">WDU96_05900</name>
</gene>
<accession>A0ABU8LS99</accession>
<organism evidence="1 2">
    <name type="scientific">Microbacterium marmarense</name>
    <dbReference type="NCBI Taxonomy" id="3122051"/>
    <lineage>
        <taxon>Bacteria</taxon>
        <taxon>Bacillati</taxon>
        <taxon>Actinomycetota</taxon>
        <taxon>Actinomycetes</taxon>
        <taxon>Micrococcales</taxon>
        <taxon>Microbacteriaceae</taxon>
        <taxon>Microbacterium</taxon>
    </lineage>
</organism>
<sequence>MPDARSSETPFSGNAAEYLSADLVARRFNPLVRAARYVAAFALSAFGFGGESALPGFELIVIRLDTGAEVLRIAVGQFEEATHVLANVRDDLSRLTVEQFVREWRHIDA</sequence>
<protein>
    <recommendedName>
        <fullName evidence="3">DUF2254 domain-containing protein</fullName>
    </recommendedName>
</protein>
<dbReference type="EMBL" id="JBBDGL010000001">
    <property type="protein sequence ID" value="MEJ1155132.1"/>
    <property type="molecule type" value="Genomic_DNA"/>
</dbReference>
<evidence type="ECO:0000313" key="2">
    <source>
        <dbReference type="Proteomes" id="UP001368654"/>
    </source>
</evidence>
<evidence type="ECO:0008006" key="3">
    <source>
        <dbReference type="Google" id="ProtNLM"/>
    </source>
</evidence>
<evidence type="ECO:0000313" key="1">
    <source>
        <dbReference type="EMBL" id="MEJ1155132.1"/>
    </source>
</evidence>
<name>A0ABU8LS99_9MICO</name>
<keyword evidence="2" id="KW-1185">Reference proteome</keyword>